<feature type="compositionally biased region" description="Polar residues" evidence="1">
    <location>
        <begin position="197"/>
        <end position="206"/>
    </location>
</feature>
<sequence>MRIYDTAVSLSLLINNQPTCHVGSMIYPPIALLLHYFGLFDPPRTKPHLTANLSSSTLSLYQRPSKPRDRLENLVARHGHPTRFSLSSLEELTATYSRYNPPSPLSRSRSPVTDLADSFETLTTYQTRSRPIPIPKSPFKTHEEDIPVTPLTGRFERDYFPHRDLSPERSRSRQTRSKSSRHSRRYSDHRSPRMRSDSSNIYSKVNSSMSASGRSGSPQPTLSRVQNTAKSAPTFHLGDLPRFHPAVYQSSGNPQALTGQPPSPRQSRQHVYRPSPASRDPTSQYRDFVEGVVLQKPPSRPLSPGPTAPRLNPLRSPGPVTPLALEEAGGYLSAGAANRSELSTRDFYHSAPAPDMLERLIARENEKARQTARKSAKGW</sequence>
<evidence type="ECO:0000256" key="1">
    <source>
        <dbReference type="SAM" id="MobiDB-lite"/>
    </source>
</evidence>
<feature type="compositionally biased region" description="Polar residues" evidence="1">
    <location>
        <begin position="218"/>
        <end position="231"/>
    </location>
</feature>
<dbReference type="EMBL" id="JBFXLS010000093">
    <property type="protein sequence ID" value="KAL2817288.1"/>
    <property type="molecule type" value="Genomic_DNA"/>
</dbReference>
<feature type="compositionally biased region" description="Polar residues" evidence="1">
    <location>
        <begin position="248"/>
        <end position="260"/>
    </location>
</feature>
<protein>
    <submittedName>
        <fullName evidence="2">Uncharacterized protein</fullName>
    </submittedName>
</protein>
<organism evidence="2 3">
    <name type="scientific">Aspergillus cavernicola</name>
    <dbReference type="NCBI Taxonomy" id="176166"/>
    <lineage>
        <taxon>Eukaryota</taxon>
        <taxon>Fungi</taxon>
        <taxon>Dikarya</taxon>
        <taxon>Ascomycota</taxon>
        <taxon>Pezizomycotina</taxon>
        <taxon>Eurotiomycetes</taxon>
        <taxon>Eurotiomycetidae</taxon>
        <taxon>Eurotiales</taxon>
        <taxon>Aspergillaceae</taxon>
        <taxon>Aspergillus</taxon>
        <taxon>Aspergillus subgen. Nidulantes</taxon>
    </lineage>
</organism>
<feature type="compositionally biased region" description="Basic and acidic residues" evidence="1">
    <location>
        <begin position="154"/>
        <end position="171"/>
    </location>
</feature>
<feature type="compositionally biased region" description="Basic residues" evidence="1">
    <location>
        <begin position="370"/>
        <end position="379"/>
    </location>
</feature>
<proteinExistence type="predicted"/>
<reference evidence="2 3" key="1">
    <citation type="submission" date="2024-07" db="EMBL/GenBank/DDBJ databases">
        <title>Section-level genome sequencing and comparative genomics of Aspergillus sections Usti and Cavernicolus.</title>
        <authorList>
            <consortium name="Lawrence Berkeley National Laboratory"/>
            <person name="Nybo J.L."/>
            <person name="Vesth T.C."/>
            <person name="Theobald S."/>
            <person name="Frisvad J.C."/>
            <person name="Larsen T.O."/>
            <person name="Kjaerboelling I."/>
            <person name="Rothschild-Mancinelli K."/>
            <person name="Lyhne E.K."/>
            <person name="Kogle M.E."/>
            <person name="Barry K."/>
            <person name="Clum A."/>
            <person name="Na H."/>
            <person name="Ledsgaard L."/>
            <person name="Lin J."/>
            <person name="Lipzen A."/>
            <person name="Kuo A."/>
            <person name="Riley R."/>
            <person name="Mondo S."/>
            <person name="LaButti K."/>
            <person name="Haridas S."/>
            <person name="Pangalinan J."/>
            <person name="Salamov A.A."/>
            <person name="Simmons B.A."/>
            <person name="Magnuson J.K."/>
            <person name="Chen J."/>
            <person name="Drula E."/>
            <person name="Henrissat B."/>
            <person name="Wiebenga A."/>
            <person name="Lubbers R.J."/>
            <person name="Gomes A.C."/>
            <person name="Makela M.R."/>
            <person name="Stajich J."/>
            <person name="Grigoriev I.V."/>
            <person name="Mortensen U.H."/>
            <person name="De vries R.P."/>
            <person name="Baker S.E."/>
            <person name="Andersen M.R."/>
        </authorList>
    </citation>
    <scope>NUCLEOTIDE SEQUENCE [LARGE SCALE GENOMIC DNA]</scope>
    <source>
        <strain evidence="2 3">CBS 600.67</strain>
    </source>
</reference>
<keyword evidence="3" id="KW-1185">Reference proteome</keyword>
<name>A0ABR4HRF3_9EURO</name>
<feature type="compositionally biased region" description="Basic and acidic residues" evidence="1">
    <location>
        <begin position="360"/>
        <end position="369"/>
    </location>
</feature>
<gene>
    <name evidence="2" type="ORF">BDW59DRAFT_152755</name>
</gene>
<feature type="compositionally biased region" description="Pro residues" evidence="1">
    <location>
        <begin position="298"/>
        <end position="307"/>
    </location>
</feature>
<comment type="caution">
    <text evidence="2">The sequence shown here is derived from an EMBL/GenBank/DDBJ whole genome shotgun (WGS) entry which is preliminary data.</text>
</comment>
<accession>A0ABR4HRF3</accession>
<feature type="region of interest" description="Disordered" evidence="1">
    <location>
        <begin position="129"/>
        <end position="322"/>
    </location>
</feature>
<feature type="compositionally biased region" description="Low complexity" evidence="1">
    <location>
        <begin position="207"/>
        <end position="217"/>
    </location>
</feature>
<evidence type="ECO:0000313" key="2">
    <source>
        <dbReference type="EMBL" id="KAL2817288.1"/>
    </source>
</evidence>
<feature type="region of interest" description="Disordered" evidence="1">
    <location>
        <begin position="360"/>
        <end position="379"/>
    </location>
</feature>
<feature type="compositionally biased region" description="Basic and acidic residues" evidence="1">
    <location>
        <begin position="185"/>
        <end position="196"/>
    </location>
</feature>
<evidence type="ECO:0000313" key="3">
    <source>
        <dbReference type="Proteomes" id="UP001610335"/>
    </source>
</evidence>
<feature type="compositionally biased region" description="Basic residues" evidence="1">
    <location>
        <begin position="172"/>
        <end position="184"/>
    </location>
</feature>
<dbReference type="Proteomes" id="UP001610335">
    <property type="component" value="Unassembled WGS sequence"/>
</dbReference>